<name>A0A0L6UZ60_9BASI</name>
<organism evidence="1 2">
    <name type="scientific">Puccinia sorghi</name>
    <dbReference type="NCBI Taxonomy" id="27349"/>
    <lineage>
        <taxon>Eukaryota</taxon>
        <taxon>Fungi</taxon>
        <taxon>Dikarya</taxon>
        <taxon>Basidiomycota</taxon>
        <taxon>Pucciniomycotina</taxon>
        <taxon>Pucciniomycetes</taxon>
        <taxon>Pucciniales</taxon>
        <taxon>Pucciniaceae</taxon>
        <taxon>Puccinia</taxon>
    </lineage>
</organism>
<protein>
    <submittedName>
        <fullName evidence="1">Uncharacterized protein</fullName>
    </submittedName>
</protein>
<dbReference type="Proteomes" id="UP000037035">
    <property type="component" value="Unassembled WGS sequence"/>
</dbReference>
<sequence>MVRDYYYYYYYYLFIFKKERACYNPEEKVLVCLNVPGICNSTSKYFACSPIKDLHTTAWLIFKITCISLATLTAAKNEKKPESAGGRDKECMPIFYKFTVFIWTLGRVSCLKVNELAQPARLQYQMSKIQRDSKYQTMELGFREEIALLILELLRSTTSENSTIYNSRTHIKYLIDRHLILLIGGDYFLYFHDSDAKIIGGSIKWGCDWDGMTCNFPKFRQNLRTTAAFPEMLPGGLLSCLNKHNTSLLWPAGKCCDVIVQLKLLQSVTQVSWLDLENPSGPKSMQLELPKFMQVVTYDRDGMTCMNFGSLNCTTLFKKACCTLRSAKLKREIFLICGG</sequence>
<accession>A0A0L6UZ60</accession>
<keyword evidence="2" id="KW-1185">Reference proteome</keyword>
<dbReference type="AlphaFoldDB" id="A0A0L6UZ60"/>
<gene>
    <name evidence="1" type="ORF">VP01_3127g2</name>
</gene>
<evidence type="ECO:0000313" key="2">
    <source>
        <dbReference type="Proteomes" id="UP000037035"/>
    </source>
</evidence>
<proteinExistence type="predicted"/>
<reference evidence="1 2" key="1">
    <citation type="submission" date="2015-08" db="EMBL/GenBank/DDBJ databases">
        <title>Next Generation Sequencing and Analysis of the Genome of Puccinia sorghi L Schw, the Causal Agent of Maize Common Rust.</title>
        <authorList>
            <person name="Rochi L."/>
            <person name="Burguener G."/>
            <person name="Darino M."/>
            <person name="Turjanski A."/>
            <person name="Kreff E."/>
            <person name="Dieguez M.J."/>
            <person name="Sacco F."/>
        </authorList>
    </citation>
    <scope>NUCLEOTIDE SEQUENCE [LARGE SCALE GENOMIC DNA]</scope>
    <source>
        <strain evidence="1 2">RO10H11247</strain>
    </source>
</reference>
<dbReference type="EMBL" id="LAVV01008088">
    <property type="protein sequence ID" value="KNZ53823.1"/>
    <property type="molecule type" value="Genomic_DNA"/>
</dbReference>
<evidence type="ECO:0000313" key="1">
    <source>
        <dbReference type="EMBL" id="KNZ53823.1"/>
    </source>
</evidence>
<comment type="caution">
    <text evidence="1">The sequence shown here is derived from an EMBL/GenBank/DDBJ whole genome shotgun (WGS) entry which is preliminary data.</text>
</comment>
<dbReference type="VEuPathDB" id="FungiDB:VP01_3127g2"/>